<proteinExistence type="predicted"/>
<dbReference type="EMBL" id="BK014860">
    <property type="protein sequence ID" value="DAD79185.1"/>
    <property type="molecule type" value="Genomic_DNA"/>
</dbReference>
<evidence type="ECO:0000313" key="1">
    <source>
        <dbReference type="EMBL" id="DAD79185.1"/>
    </source>
</evidence>
<sequence length="59" mass="6579">MEKFCGKGDFLYTPFRETCYNSNAETESCQVSFSLRCGAAFFSPCRGNPALTQQESGHE</sequence>
<accession>A0A8S5MA12</accession>
<name>A0A8S5MA12_9CAUD</name>
<organism evidence="1">
    <name type="scientific">Siphoviridae sp. ctKvA22</name>
    <dbReference type="NCBI Taxonomy" id="2826246"/>
    <lineage>
        <taxon>Viruses</taxon>
        <taxon>Duplodnaviria</taxon>
        <taxon>Heunggongvirae</taxon>
        <taxon>Uroviricota</taxon>
        <taxon>Caudoviricetes</taxon>
    </lineage>
</organism>
<protein>
    <submittedName>
        <fullName evidence="1">Uncharacterized protein</fullName>
    </submittedName>
</protein>
<reference evidence="1" key="1">
    <citation type="journal article" date="2021" name="Proc. Natl. Acad. Sci. U.S.A.">
        <title>A Catalog of Tens of Thousands of Viruses from Human Metagenomes Reveals Hidden Associations with Chronic Diseases.</title>
        <authorList>
            <person name="Tisza M.J."/>
            <person name="Buck C.B."/>
        </authorList>
    </citation>
    <scope>NUCLEOTIDE SEQUENCE</scope>
    <source>
        <strain evidence="1">CtKvA22</strain>
    </source>
</reference>